<comment type="caution">
    <text evidence="4">The sequence shown here is derived from an EMBL/GenBank/DDBJ whole genome shotgun (WGS) entry which is preliminary data.</text>
</comment>
<evidence type="ECO:0000313" key="5">
    <source>
        <dbReference type="Proteomes" id="UP001108089"/>
    </source>
</evidence>
<dbReference type="Pfam" id="PF23359">
    <property type="entry name" value="Lsr2_DNA-bd"/>
    <property type="match status" value="1"/>
</dbReference>
<feature type="domain" description="Lsr2 DNA-binding" evidence="3">
    <location>
        <begin position="85"/>
        <end position="120"/>
    </location>
</feature>
<dbReference type="InterPro" id="IPR042261">
    <property type="entry name" value="Lsr2-like_dimerization"/>
</dbReference>
<name>A0ABS9DF18_9ACTN</name>
<keyword evidence="5" id="KW-1185">Reference proteome</keyword>
<dbReference type="Proteomes" id="UP001108089">
    <property type="component" value="Unassembled WGS sequence"/>
</dbReference>
<evidence type="ECO:0000313" key="4">
    <source>
        <dbReference type="EMBL" id="MCF3936899.1"/>
    </source>
</evidence>
<evidence type="ECO:0000256" key="1">
    <source>
        <dbReference type="ARBA" id="ARBA00023125"/>
    </source>
</evidence>
<feature type="domain" description="Lsr2 dimerization" evidence="2">
    <location>
        <begin position="7"/>
        <end position="70"/>
    </location>
</feature>
<proteinExistence type="predicted"/>
<dbReference type="Pfam" id="PF11774">
    <property type="entry name" value="Lsr2"/>
    <property type="match status" value="1"/>
</dbReference>
<dbReference type="EMBL" id="JAKGCU010000001">
    <property type="protein sequence ID" value="MCF3936899.1"/>
    <property type="molecule type" value="Genomic_DNA"/>
</dbReference>
<dbReference type="Gene3D" id="3.30.60.230">
    <property type="entry name" value="Lsr2, dimerization domain"/>
    <property type="match status" value="1"/>
</dbReference>
<evidence type="ECO:0000259" key="2">
    <source>
        <dbReference type="Pfam" id="PF11774"/>
    </source>
</evidence>
<evidence type="ECO:0000259" key="3">
    <source>
        <dbReference type="Pfam" id="PF23359"/>
    </source>
</evidence>
<protein>
    <submittedName>
        <fullName evidence="4">Lsr2 family protein</fullName>
    </submittedName>
</protein>
<gene>
    <name evidence="4" type="ORF">L1892_00700</name>
</gene>
<keyword evidence="1" id="KW-0238">DNA-binding</keyword>
<dbReference type="InterPro" id="IPR024412">
    <property type="entry name" value="Lsr2_dim_dom"/>
</dbReference>
<reference evidence="4" key="1">
    <citation type="submission" date="2022-01" db="EMBL/GenBank/DDBJ databases">
        <title>Gordonia xiamenensis sp. nov., isolated from surface seawater in Xiamen.</title>
        <authorList>
            <person name="He Y.F."/>
        </authorList>
    </citation>
    <scope>NUCLEOTIDE SEQUENCE</scope>
    <source>
        <strain evidence="4">GW1C4-4</strain>
    </source>
</reference>
<dbReference type="Gene3D" id="4.10.320.10">
    <property type="entry name" value="E3-binding domain"/>
    <property type="match status" value="1"/>
</dbReference>
<dbReference type="InterPro" id="IPR036625">
    <property type="entry name" value="E3-bd_dom_sf"/>
</dbReference>
<dbReference type="InterPro" id="IPR055370">
    <property type="entry name" value="Lsr2_DNA-bd"/>
</dbReference>
<accession>A0ABS9DF18</accession>
<organism evidence="4 5">
    <name type="scientific">Gordonia tangerina</name>
    <dbReference type="NCBI Taxonomy" id="2911060"/>
    <lineage>
        <taxon>Bacteria</taxon>
        <taxon>Bacillati</taxon>
        <taxon>Actinomycetota</taxon>
        <taxon>Actinomycetes</taxon>
        <taxon>Mycobacteriales</taxon>
        <taxon>Gordoniaceae</taxon>
        <taxon>Gordonia</taxon>
    </lineage>
</organism>
<sequence length="143" mass="16390">MVGTLVRIQRIEIVDDMDGEPIDPDDFNRVEFEVKLPGRRPVRYRLDLRSANVAKFEVGIAEYVQMAARVPATDGPAKVSTRAEVRQRNRAIRLWAQEKGYEVSTRGRLSAELIDAFDAARRKTLPCQTVRHPTVHHRIGRRD</sequence>